<dbReference type="EMBL" id="MFKF01000049">
    <property type="protein sequence ID" value="OGG56064.1"/>
    <property type="molecule type" value="Genomic_DNA"/>
</dbReference>
<dbReference type="InterPro" id="IPR049389">
    <property type="entry name" value="TTHA0281-like"/>
</dbReference>
<dbReference type="Gene3D" id="3.30.160.250">
    <property type="match status" value="1"/>
</dbReference>
<dbReference type="AlphaFoldDB" id="A0A1F6D3P8"/>
<gene>
    <name evidence="1" type="ORF">A3F84_07700</name>
</gene>
<protein>
    <recommendedName>
        <fullName evidence="3">Type II toxin-antitoxin system HicB family antitoxin</fullName>
    </recommendedName>
</protein>
<reference evidence="1 2" key="1">
    <citation type="journal article" date="2016" name="Nat. Commun.">
        <title>Thousands of microbial genomes shed light on interconnected biogeochemical processes in an aquifer system.</title>
        <authorList>
            <person name="Anantharaman K."/>
            <person name="Brown C.T."/>
            <person name="Hug L.A."/>
            <person name="Sharon I."/>
            <person name="Castelle C.J."/>
            <person name="Probst A.J."/>
            <person name="Thomas B.C."/>
            <person name="Singh A."/>
            <person name="Wilkins M.J."/>
            <person name="Karaoz U."/>
            <person name="Brodie E.L."/>
            <person name="Williams K.H."/>
            <person name="Hubbard S.S."/>
            <person name="Banfield J.F."/>
        </authorList>
    </citation>
    <scope>NUCLEOTIDE SEQUENCE [LARGE SCALE GENOMIC DNA]</scope>
    <source>
        <strain evidence="2">RIFCSPLOWO2_12_FULL_64_10</strain>
    </source>
</reference>
<sequence>MSEPLLTAYIQSAMARATYDKLEDGSFCGRIPPCPGVIAFEESLDRCREGLQSVLEGWIILGLRSGDPLPVINSIDLNEKAEDEPVAAV</sequence>
<dbReference type="Pfam" id="PF21748">
    <property type="entry name" value="UPF0150"/>
    <property type="match status" value="1"/>
</dbReference>
<evidence type="ECO:0008006" key="3">
    <source>
        <dbReference type="Google" id="ProtNLM"/>
    </source>
</evidence>
<accession>A0A1F6D3P8</accession>
<dbReference type="InterPro" id="IPR035069">
    <property type="entry name" value="TTHA1013/TTHA0281-like"/>
</dbReference>
<evidence type="ECO:0000313" key="2">
    <source>
        <dbReference type="Proteomes" id="UP000178606"/>
    </source>
</evidence>
<organism evidence="1 2">
    <name type="scientific">Handelsmanbacteria sp. (strain RIFCSPLOWO2_12_FULL_64_10)</name>
    <dbReference type="NCBI Taxonomy" id="1817868"/>
    <lineage>
        <taxon>Bacteria</taxon>
        <taxon>Candidatus Handelsmaniibacteriota</taxon>
    </lineage>
</organism>
<dbReference type="SUPFAM" id="SSF143100">
    <property type="entry name" value="TTHA1013/TTHA0281-like"/>
    <property type="match status" value="1"/>
</dbReference>
<name>A0A1F6D3P8_HANXR</name>
<dbReference type="Proteomes" id="UP000178606">
    <property type="component" value="Unassembled WGS sequence"/>
</dbReference>
<proteinExistence type="predicted"/>
<evidence type="ECO:0000313" key="1">
    <source>
        <dbReference type="EMBL" id="OGG56064.1"/>
    </source>
</evidence>
<comment type="caution">
    <text evidence="1">The sequence shown here is derived from an EMBL/GenBank/DDBJ whole genome shotgun (WGS) entry which is preliminary data.</text>
</comment>